<reference evidence="2" key="1">
    <citation type="submission" date="2021-01" db="EMBL/GenBank/DDBJ databases">
        <title>Modified the classification status of verrucomicrobia.</title>
        <authorList>
            <person name="Feng X."/>
        </authorList>
    </citation>
    <scope>NUCLEOTIDE SEQUENCE</scope>
    <source>
        <strain evidence="2">JCM 18052</strain>
    </source>
</reference>
<proteinExistence type="predicted"/>
<comment type="caution">
    <text evidence="2">The sequence shown here is derived from an EMBL/GenBank/DDBJ whole genome shotgun (WGS) entry which is preliminary data.</text>
</comment>
<accession>A0A934R5Z8</accession>
<feature type="compositionally biased region" description="Polar residues" evidence="1">
    <location>
        <begin position="34"/>
        <end position="43"/>
    </location>
</feature>
<name>A0A934R5Z8_9BACT</name>
<dbReference type="EMBL" id="JAENIK010000009">
    <property type="protein sequence ID" value="MBK1815779.1"/>
    <property type="molecule type" value="Genomic_DNA"/>
</dbReference>
<protein>
    <submittedName>
        <fullName evidence="2">Uncharacterized protein</fullName>
    </submittedName>
</protein>
<feature type="compositionally biased region" description="Basic and acidic residues" evidence="1">
    <location>
        <begin position="49"/>
        <end position="64"/>
    </location>
</feature>
<evidence type="ECO:0000313" key="2">
    <source>
        <dbReference type="EMBL" id="MBK1815779.1"/>
    </source>
</evidence>
<dbReference type="Proteomes" id="UP000600139">
    <property type="component" value="Unassembled WGS sequence"/>
</dbReference>
<dbReference type="AlphaFoldDB" id="A0A934R5Z8"/>
<evidence type="ECO:0000256" key="1">
    <source>
        <dbReference type="SAM" id="MobiDB-lite"/>
    </source>
</evidence>
<feature type="region of interest" description="Disordered" evidence="1">
    <location>
        <begin position="1"/>
        <end position="64"/>
    </location>
</feature>
<organism evidence="2 3">
    <name type="scientific">Luteolibacter yonseiensis</name>
    <dbReference type="NCBI Taxonomy" id="1144680"/>
    <lineage>
        <taxon>Bacteria</taxon>
        <taxon>Pseudomonadati</taxon>
        <taxon>Verrucomicrobiota</taxon>
        <taxon>Verrucomicrobiia</taxon>
        <taxon>Verrucomicrobiales</taxon>
        <taxon>Verrucomicrobiaceae</taxon>
        <taxon>Luteolibacter</taxon>
    </lineage>
</organism>
<gene>
    <name evidence="2" type="ORF">JIN84_09130</name>
</gene>
<sequence length="75" mass="8296">MEPPDKRLAATPEQRADLRNNRSRPIKAGEARRQTPSMASANPLQEGIAKGEKAISEGRILSDEGARARMARWLD</sequence>
<evidence type="ECO:0000313" key="3">
    <source>
        <dbReference type="Proteomes" id="UP000600139"/>
    </source>
</evidence>
<dbReference type="RefSeq" id="WP_200350735.1">
    <property type="nucleotide sequence ID" value="NZ_BAABHZ010000008.1"/>
</dbReference>
<feature type="compositionally biased region" description="Basic and acidic residues" evidence="1">
    <location>
        <begin position="1"/>
        <end position="20"/>
    </location>
</feature>
<keyword evidence="3" id="KW-1185">Reference proteome</keyword>